<reference evidence="1 2" key="1">
    <citation type="submission" date="2016-12" db="EMBL/GenBank/DDBJ databases">
        <title>The genomes of Aspergillus section Nigri reveals drivers in fungal speciation.</title>
        <authorList>
            <consortium name="DOE Joint Genome Institute"/>
            <person name="Vesth T.C."/>
            <person name="Nybo J."/>
            <person name="Theobald S."/>
            <person name="Brandl J."/>
            <person name="Frisvad J.C."/>
            <person name="Nielsen K.F."/>
            <person name="Lyhne E.K."/>
            <person name="Kogle M.E."/>
            <person name="Kuo A."/>
            <person name="Riley R."/>
            <person name="Clum A."/>
            <person name="Nolan M."/>
            <person name="Lipzen A."/>
            <person name="Salamov A."/>
            <person name="Henrissat B."/>
            <person name="Wiebenga A."/>
            <person name="De Vries R.P."/>
            <person name="Grigoriev I.V."/>
            <person name="Mortensen U.H."/>
            <person name="Andersen M.R."/>
            <person name="Baker S.E."/>
        </authorList>
    </citation>
    <scope>NUCLEOTIDE SEQUENCE [LARGE SCALE GENOMIC DNA]</scope>
    <source>
        <strain evidence="1 2">CBS 117.55</strain>
    </source>
</reference>
<gene>
    <name evidence="1" type="ORF">BO70DRAFT_291758</name>
</gene>
<comment type="caution">
    <text evidence="1">The sequence shown here is derived from an EMBL/GenBank/DDBJ whole genome shotgun (WGS) entry which is preliminary data.</text>
</comment>
<evidence type="ECO:0000313" key="2">
    <source>
        <dbReference type="Proteomes" id="UP000247233"/>
    </source>
</evidence>
<dbReference type="RefSeq" id="XP_025399462.1">
    <property type="nucleotide sequence ID" value="XM_025539397.1"/>
</dbReference>
<accession>A0A317WA45</accession>
<dbReference type="EMBL" id="MSFL01000012">
    <property type="protein sequence ID" value="PWY82197.1"/>
    <property type="molecule type" value="Genomic_DNA"/>
</dbReference>
<dbReference type="GeneID" id="37061634"/>
<protein>
    <recommendedName>
        <fullName evidence="3">Ras-GEF domain-containing protein</fullName>
    </recommendedName>
</protein>
<organism evidence="1 2">
    <name type="scientific">Aspergillus heteromorphus CBS 117.55</name>
    <dbReference type="NCBI Taxonomy" id="1448321"/>
    <lineage>
        <taxon>Eukaryota</taxon>
        <taxon>Fungi</taxon>
        <taxon>Dikarya</taxon>
        <taxon>Ascomycota</taxon>
        <taxon>Pezizomycotina</taxon>
        <taxon>Eurotiomycetes</taxon>
        <taxon>Eurotiomycetidae</taxon>
        <taxon>Eurotiales</taxon>
        <taxon>Aspergillaceae</taxon>
        <taxon>Aspergillus</taxon>
        <taxon>Aspergillus subgen. Circumdati</taxon>
    </lineage>
</organism>
<sequence length="461" mass="52452">MAVYSPSAGVGYPSLFRSEAEIPKFFPGWRWWEDESQTIFWAFDSQELKRAIQFGLYQDENLPRRILQGRHENTIDAFLVSLLEPNETVSVANMGPLQKVEEIMRRCRLTRPLESWSWVPVQRDRDATARTIADAIDAESHLHFTRLSFEELVRYSLGNKTPSVEWFLQQHTALYMHLLGYLRAFPEEMSRYREVEQHLRSRSPFAHRALATCLRALGCGSVPVSASPGFAFIAGPIQSMFKVQSRSLADTLKVLSVLGVRFKRTYVHAREISWTQPFDVEHAFLEELLMSTSGADLARTLDADDKNSFTGLTQKSFIEPDALLKGLLAQWEILGTTVWECCTGLPDHIAKLQDCLHSLLPLKNYHSFTALLTGFQKHSVTHPTFIRVDSATNTMTLHPVLAPEAAYVIDPLENFVAYRQDFQTTPGIPFLVPHIREYQQHGPPALQQLFQSLGGVEPFCR</sequence>
<dbReference type="OrthoDB" id="4312812at2759"/>
<dbReference type="Proteomes" id="UP000247233">
    <property type="component" value="Unassembled WGS sequence"/>
</dbReference>
<dbReference type="AlphaFoldDB" id="A0A317WA45"/>
<keyword evidence="2" id="KW-1185">Reference proteome</keyword>
<proteinExistence type="predicted"/>
<name>A0A317WA45_9EURO</name>
<evidence type="ECO:0008006" key="3">
    <source>
        <dbReference type="Google" id="ProtNLM"/>
    </source>
</evidence>
<dbReference type="Gene3D" id="1.10.840.10">
    <property type="entry name" value="Ras guanine-nucleotide exchange factors catalytic domain"/>
    <property type="match status" value="1"/>
</dbReference>
<dbReference type="VEuPathDB" id="FungiDB:BO70DRAFT_291758"/>
<dbReference type="InterPro" id="IPR036964">
    <property type="entry name" value="RASGEF_cat_dom_sf"/>
</dbReference>
<dbReference type="GO" id="GO:0005085">
    <property type="term" value="F:guanyl-nucleotide exchange factor activity"/>
    <property type="evidence" value="ECO:0007669"/>
    <property type="project" value="InterPro"/>
</dbReference>
<evidence type="ECO:0000313" key="1">
    <source>
        <dbReference type="EMBL" id="PWY82197.1"/>
    </source>
</evidence>
<dbReference type="GO" id="GO:0007264">
    <property type="term" value="P:small GTPase-mediated signal transduction"/>
    <property type="evidence" value="ECO:0007669"/>
    <property type="project" value="InterPro"/>
</dbReference>
<dbReference type="STRING" id="1448321.A0A317WA45"/>